<proteinExistence type="predicted"/>
<keyword evidence="1" id="KW-0637">Prenyltransferase</keyword>
<evidence type="ECO:0000256" key="1">
    <source>
        <dbReference type="ARBA" id="ARBA00022602"/>
    </source>
</evidence>
<keyword evidence="3" id="KW-0288">FMN</keyword>
<dbReference type="NCBIfam" id="NF004685">
    <property type="entry name" value="PRK06029.1"/>
    <property type="match status" value="1"/>
</dbReference>
<dbReference type="STRING" id="1034346.GCA_000313565_01626"/>
<sequence length="195" mass="21549">MSNKKRLIVAISGADGIQLAFCLLRLLKDNDEIESHLVISKGAEKALGTLNNIDALKAMADVVYDNEDNRADIASGSYETIGMIVIPCSMKTLSSIRNSYADGLIARAADVCIKEHRCLVLVTRESPLSAIHLDNMAYLARLQNVFIMPPVLTYYTGVNSLKDMEIQIVGRILNKFKIVVTGYQTWNSKNKNLSI</sequence>
<keyword evidence="7" id="KW-1185">Reference proteome</keyword>
<dbReference type="Gene3D" id="3.40.50.1950">
    <property type="entry name" value="Flavin prenyltransferase-like"/>
    <property type="match status" value="1"/>
</dbReference>
<dbReference type="InterPro" id="IPR004507">
    <property type="entry name" value="UbiX-like"/>
</dbReference>
<gene>
    <name evidence="6" type="ORF">DES51_104132</name>
</gene>
<dbReference type="SUPFAM" id="SSF52507">
    <property type="entry name" value="Homo-oligomeric flavin-containing Cys decarboxylases, HFCD"/>
    <property type="match status" value="1"/>
</dbReference>
<dbReference type="NCBIfam" id="TIGR00421">
    <property type="entry name" value="ubiX_pad"/>
    <property type="match status" value="1"/>
</dbReference>
<feature type="domain" description="Flavoprotein" evidence="5">
    <location>
        <begin position="5"/>
        <end position="175"/>
    </location>
</feature>
<comment type="caution">
    <text evidence="6">The sequence shown here is derived from an EMBL/GenBank/DDBJ whole genome shotgun (WGS) entry which is preliminary data.</text>
</comment>
<evidence type="ECO:0000256" key="3">
    <source>
        <dbReference type="ARBA" id="ARBA00022643"/>
    </source>
</evidence>
<keyword evidence="4" id="KW-0808">Transferase</keyword>
<dbReference type="InterPro" id="IPR036551">
    <property type="entry name" value="Flavin_trans-like"/>
</dbReference>
<evidence type="ECO:0000259" key="5">
    <source>
        <dbReference type="Pfam" id="PF02441"/>
    </source>
</evidence>
<evidence type="ECO:0000256" key="2">
    <source>
        <dbReference type="ARBA" id="ARBA00022630"/>
    </source>
</evidence>
<organism evidence="6 7">
    <name type="scientific">Dielma fastidiosa</name>
    <dbReference type="NCBI Taxonomy" id="1034346"/>
    <lineage>
        <taxon>Bacteria</taxon>
        <taxon>Bacillati</taxon>
        <taxon>Bacillota</taxon>
        <taxon>Erysipelotrichia</taxon>
        <taxon>Erysipelotrichales</taxon>
        <taxon>Erysipelotrichaceae</taxon>
        <taxon>Dielma</taxon>
    </lineage>
</organism>
<dbReference type="GO" id="GO:0004659">
    <property type="term" value="F:prenyltransferase activity"/>
    <property type="evidence" value="ECO:0007669"/>
    <property type="project" value="UniProtKB-KW"/>
</dbReference>
<dbReference type="AlphaFoldDB" id="A0A318LEQ7"/>
<evidence type="ECO:0000313" key="6">
    <source>
        <dbReference type="EMBL" id="PXX80127.1"/>
    </source>
</evidence>
<dbReference type="Pfam" id="PF02441">
    <property type="entry name" value="Flavoprotein"/>
    <property type="match status" value="1"/>
</dbReference>
<dbReference type="RefSeq" id="WP_022937930.1">
    <property type="nucleotide sequence ID" value="NZ_CABKRQ010000004.1"/>
</dbReference>
<dbReference type="Proteomes" id="UP000247612">
    <property type="component" value="Unassembled WGS sequence"/>
</dbReference>
<evidence type="ECO:0000313" key="7">
    <source>
        <dbReference type="Proteomes" id="UP000247612"/>
    </source>
</evidence>
<dbReference type="EMBL" id="QJKH01000004">
    <property type="protein sequence ID" value="PXX80127.1"/>
    <property type="molecule type" value="Genomic_DNA"/>
</dbReference>
<dbReference type="InterPro" id="IPR003382">
    <property type="entry name" value="Flavoprotein"/>
</dbReference>
<protein>
    <submittedName>
        <fullName evidence="6">4-hydroxy-3-polyprenylbenzoate decarboxylase</fullName>
    </submittedName>
</protein>
<evidence type="ECO:0000256" key="4">
    <source>
        <dbReference type="ARBA" id="ARBA00022679"/>
    </source>
</evidence>
<reference evidence="6 7" key="1">
    <citation type="submission" date="2018-05" db="EMBL/GenBank/DDBJ databases">
        <title>Genomic Encyclopedia of Type Strains, Phase IV (KMG-IV): sequencing the most valuable type-strain genomes for metagenomic binning, comparative biology and taxonomic classification.</title>
        <authorList>
            <person name="Goeker M."/>
        </authorList>
    </citation>
    <scope>NUCLEOTIDE SEQUENCE [LARGE SCALE GENOMIC DNA]</scope>
    <source>
        <strain evidence="6 7">JC118</strain>
    </source>
</reference>
<name>A0A318LEQ7_9FIRM</name>
<accession>A0A318LEQ7</accession>
<keyword evidence="2" id="KW-0285">Flavoprotein</keyword>